<comment type="caution">
    <text evidence="1">The sequence shown here is derived from an EMBL/GenBank/DDBJ whole genome shotgun (WGS) entry which is preliminary data.</text>
</comment>
<evidence type="ECO:0000313" key="2">
    <source>
        <dbReference type="Proteomes" id="UP001151529"/>
    </source>
</evidence>
<dbReference type="EMBL" id="JAPFFL010000003">
    <property type="protein sequence ID" value="KAJ6737464.1"/>
    <property type="molecule type" value="Genomic_DNA"/>
</dbReference>
<dbReference type="OrthoDB" id="1720230at2759"/>
<dbReference type="Proteomes" id="UP001151529">
    <property type="component" value="Chromosome 5"/>
</dbReference>
<gene>
    <name evidence="1" type="ORF">OIU85_019517</name>
</gene>
<name>A0A9Q0UW08_SALVM</name>
<proteinExistence type="predicted"/>
<accession>A0A9Q0UW08</accession>
<sequence>MEEEDNCGVCSGEAKPSLLVKASQLKRDQPEISSTEQIVQQEKEMTEHLSDKKTLIPVRELAKVITNTEPLLIGWKPPLPIRRMSRKECDAIRKQ</sequence>
<reference evidence="1" key="2">
    <citation type="journal article" date="2023" name="Int. J. Mol. Sci.">
        <title>De Novo Assembly and Annotation of 11 Diverse Shrub Willow (Salix) Genomes Reveals Novel Gene Organization in Sex-Linked Regions.</title>
        <authorList>
            <person name="Hyden B."/>
            <person name="Feng K."/>
            <person name="Yates T.B."/>
            <person name="Jawdy S."/>
            <person name="Cereghino C."/>
            <person name="Smart L.B."/>
            <person name="Muchero W."/>
        </authorList>
    </citation>
    <scope>NUCLEOTIDE SEQUENCE [LARGE SCALE GENOMIC DNA]</scope>
    <source>
        <tissue evidence="1">Shoot tip</tissue>
    </source>
</reference>
<reference evidence="1" key="1">
    <citation type="submission" date="2022-11" db="EMBL/GenBank/DDBJ databases">
        <authorList>
            <person name="Hyden B.L."/>
            <person name="Feng K."/>
            <person name="Yates T."/>
            <person name="Jawdy S."/>
            <person name="Smart L.B."/>
            <person name="Muchero W."/>
        </authorList>
    </citation>
    <scope>NUCLEOTIDE SEQUENCE</scope>
    <source>
        <tissue evidence="1">Shoot tip</tissue>
    </source>
</reference>
<dbReference type="AlphaFoldDB" id="A0A9Q0UW08"/>
<organism evidence="1 2">
    <name type="scientific">Salix viminalis</name>
    <name type="common">Common osier</name>
    <name type="synonym">Basket willow</name>
    <dbReference type="NCBI Taxonomy" id="40686"/>
    <lineage>
        <taxon>Eukaryota</taxon>
        <taxon>Viridiplantae</taxon>
        <taxon>Streptophyta</taxon>
        <taxon>Embryophyta</taxon>
        <taxon>Tracheophyta</taxon>
        <taxon>Spermatophyta</taxon>
        <taxon>Magnoliopsida</taxon>
        <taxon>eudicotyledons</taxon>
        <taxon>Gunneridae</taxon>
        <taxon>Pentapetalae</taxon>
        <taxon>rosids</taxon>
        <taxon>fabids</taxon>
        <taxon>Malpighiales</taxon>
        <taxon>Salicaceae</taxon>
        <taxon>Saliceae</taxon>
        <taxon>Salix</taxon>
    </lineage>
</organism>
<protein>
    <submittedName>
        <fullName evidence="1">Uncharacterized protein</fullName>
    </submittedName>
</protein>
<evidence type="ECO:0000313" key="1">
    <source>
        <dbReference type="EMBL" id="KAJ6737464.1"/>
    </source>
</evidence>
<keyword evidence="2" id="KW-1185">Reference proteome</keyword>